<dbReference type="PROSITE" id="PS51257">
    <property type="entry name" value="PROKAR_LIPOPROTEIN"/>
    <property type="match status" value="1"/>
</dbReference>
<dbReference type="STRING" id="29536.FLB_08120"/>
<dbReference type="PIRSF" id="PIRSF000349">
    <property type="entry name" value="SODismutase"/>
    <property type="match status" value="1"/>
</dbReference>
<feature type="binding site" evidence="5">
    <location>
        <position position="222"/>
    </location>
    <ligand>
        <name>Mn(2+)</name>
        <dbReference type="ChEBI" id="CHEBI:29035"/>
    </ligand>
</feature>
<evidence type="ECO:0000256" key="5">
    <source>
        <dbReference type="PIRSR" id="PIRSR000349-1"/>
    </source>
</evidence>
<dbReference type="Gene3D" id="1.10.287.990">
    <property type="entry name" value="Fe,Mn superoxide dismutase (SOD) domain"/>
    <property type="match status" value="1"/>
</dbReference>
<dbReference type="InterPro" id="IPR019833">
    <property type="entry name" value="Mn/Fe_SOD_BS"/>
</dbReference>
<keyword evidence="3 5" id="KW-0479">Metal-binding</keyword>
<sequence length="259" mass="29599">MKKYFFITPLLSVLFLISCQKKELVEVVEVPLPSAEEKITIGNPEDVKADDGSFQIEPLPYKYDALSPSISALALELHFSKHYLTYTNNLNKAIKGTPLENLTIEEVLTKLDINNADLRNNAGGYYNHSLLWKIMDPKSEGAPKDTLAGAITKNFGSFENFTTQFKNTASKHFGSGWVWLVVDREGKLQITSTQNQDNPLMPNAPVIGYHGKPILGIDLWEHAYYMDYQYKRKKYIDAFFETINWQKVNENYQATFKKK</sequence>
<dbReference type="SUPFAM" id="SSF46609">
    <property type="entry name" value="Fe,Mn superoxide dismutase (SOD), N-terminal domain"/>
    <property type="match status" value="1"/>
</dbReference>
<feature type="domain" description="Manganese/iron superoxide dismutase C-terminal" evidence="8">
    <location>
        <begin position="144"/>
        <end position="251"/>
    </location>
</feature>
<comment type="catalytic activity">
    <reaction evidence="6">
        <text>2 superoxide + 2 H(+) = H2O2 + O2</text>
        <dbReference type="Rhea" id="RHEA:20696"/>
        <dbReference type="ChEBI" id="CHEBI:15378"/>
        <dbReference type="ChEBI" id="CHEBI:15379"/>
        <dbReference type="ChEBI" id="CHEBI:16240"/>
        <dbReference type="ChEBI" id="CHEBI:18421"/>
        <dbReference type="EC" id="1.15.1.1"/>
    </reaction>
</comment>
<proteinExistence type="inferred from homology"/>
<dbReference type="FunFam" id="3.55.40.20:FF:000004">
    <property type="entry name" value="Superoxide dismutase [Fe]"/>
    <property type="match status" value="1"/>
</dbReference>
<dbReference type="GO" id="GO:0046872">
    <property type="term" value="F:metal ion binding"/>
    <property type="evidence" value="ECO:0007669"/>
    <property type="project" value="UniProtKB-KW"/>
</dbReference>
<dbReference type="PRINTS" id="PR01703">
    <property type="entry name" value="MNSODISMTASE"/>
</dbReference>
<feature type="domain" description="Manganese/iron superoxide dismutase N-terminal" evidence="7">
    <location>
        <begin position="54"/>
        <end position="135"/>
    </location>
</feature>
<dbReference type="InterPro" id="IPR001189">
    <property type="entry name" value="Mn/Fe_SOD"/>
</dbReference>
<protein>
    <recommendedName>
        <fullName evidence="2 6">Superoxide dismutase</fullName>
        <ecNumber evidence="2 6">1.15.1.1</ecNumber>
    </recommendedName>
</protein>
<evidence type="ECO:0000259" key="7">
    <source>
        <dbReference type="Pfam" id="PF00081"/>
    </source>
</evidence>
<accession>A0A1I4UJ43</accession>
<dbReference type="RefSeq" id="WP_024980988.1">
    <property type="nucleotide sequence ID" value="NZ_CBCRUM010000002.1"/>
</dbReference>
<comment type="similarity">
    <text evidence="1 6">Belongs to the iron/manganese superoxide dismutase family.</text>
</comment>
<dbReference type="PANTHER" id="PTHR43595">
    <property type="entry name" value="37S RIBOSOMAL PROTEIN S26, MITOCHONDRIAL"/>
    <property type="match status" value="1"/>
</dbReference>
<evidence type="ECO:0000313" key="9">
    <source>
        <dbReference type="EMBL" id="SFM88733.1"/>
    </source>
</evidence>
<keyword evidence="10" id="KW-1185">Reference proteome</keyword>
<keyword evidence="4 6" id="KW-0560">Oxidoreductase</keyword>
<evidence type="ECO:0000256" key="1">
    <source>
        <dbReference type="ARBA" id="ARBA00008714"/>
    </source>
</evidence>
<dbReference type="EMBL" id="FOUT01000003">
    <property type="protein sequence ID" value="SFM88733.1"/>
    <property type="molecule type" value="Genomic_DNA"/>
</dbReference>
<feature type="binding site" evidence="5">
    <location>
        <position position="128"/>
    </location>
    <ligand>
        <name>Mn(2+)</name>
        <dbReference type="ChEBI" id="CHEBI:29035"/>
    </ligand>
</feature>
<name>A0A1I4UJ43_9FLAO</name>
<dbReference type="EC" id="1.15.1.1" evidence="2 6"/>
<dbReference type="GO" id="GO:0004784">
    <property type="term" value="F:superoxide dismutase activity"/>
    <property type="evidence" value="ECO:0007669"/>
    <property type="project" value="UniProtKB-EC"/>
</dbReference>
<evidence type="ECO:0000256" key="3">
    <source>
        <dbReference type="ARBA" id="ARBA00022723"/>
    </source>
</evidence>
<dbReference type="InterPro" id="IPR036314">
    <property type="entry name" value="SOD_C_sf"/>
</dbReference>
<dbReference type="PANTHER" id="PTHR43595:SF2">
    <property type="entry name" value="SMALL RIBOSOMAL SUBUNIT PROTEIN MS42"/>
    <property type="match status" value="1"/>
</dbReference>
<comment type="function">
    <text evidence="6">Destroys radicals which are normally produced within the cells and which are toxic to biological systems.</text>
</comment>
<evidence type="ECO:0000313" key="10">
    <source>
        <dbReference type="Proteomes" id="UP000182961"/>
    </source>
</evidence>
<dbReference type="GO" id="GO:0005737">
    <property type="term" value="C:cytoplasm"/>
    <property type="evidence" value="ECO:0007669"/>
    <property type="project" value="TreeGrafter"/>
</dbReference>
<evidence type="ECO:0000256" key="6">
    <source>
        <dbReference type="RuleBase" id="RU000414"/>
    </source>
</evidence>
<dbReference type="eggNOG" id="COG0605">
    <property type="taxonomic scope" value="Bacteria"/>
</dbReference>
<dbReference type="Pfam" id="PF02777">
    <property type="entry name" value="Sod_Fe_C"/>
    <property type="match status" value="1"/>
</dbReference>
<dbReference type="SUPFAM" id="SSF54719">
    <property type="entry name" value="Fe,Mn superoxide dismutase (SOD), C-terminal domain"/>
    <property type="match status" value="1"/>
</dbReference>
<gene>
    <name evidence="9" type="ORF">SAMN05444143_103188</name>
</gene>
<feature type="binding site" evidence="5">
    <location>
        <position position="218"/>
    </location>
    <ligand>
        <name>Mn(2+)</name>
        <dbReference type="ChEBI" id="CHEBI:29035"/>
    </ligand>
</feature>
<evidence type="ECO:0000256" key="2">
    <source>
        <dbReference type="ARBA" id="ARBA00012682"/>
    </source>
</evidence>
<dbReference type="InterPro" id="IPR019831">
    <property type="entry name" value="Mn/Fe_SOD_N"/>
</dbReference>
<dbReference type="PROSITE" id="PS00088">
    <property type="entry name" value="SOD_MN"/>
    <property type="match status" value="1"/>
</dbReference>
<evidence type="ECO:0000256" key="4">
    <source>
        <dbReference type="ARBA" id="ARBA00023002"/>
    </source>
</evidence>
<dbReference type="Gene3D" id="3.55.40.20">
    <property type="entry name" value="Iron/manganese superoxide dismutase, C-terminal domain"/>
    <property type="match status" value="1"/>
</dbReference>
<reference evidence="10" key="1">
    <citation type="submission" date="2016-10" db="EMBL/GenBank/DDBJ databases">
        <authorList>
            <person name="Varghese N."/>
            <person name="Submissions S."/>
        </authorList>
    </citation>
    <scope>NUCLEOTIDE SEQUENCE [LARGE SCALE GENOMIC DNA]</scope>
    <source>
        <strain evidence="10">DSM 4002</strain>
    </source>
</reference>
<evidence type="ECO:0000259" key="8">
    <source>
        <dbReference type="Pfam" id="PF02777"/>
    </source>
</evidence>
<feature type="binding site" evidence="5">
    <location>
        <position position="78"/>
    </location>
    <ligand>
        <name>Mn(2+)</name>
        <dbReference type="ChEBI" id="CHEBI:29035"/>
    </ligand>
</feature>
<organism evidence="9 10">
    <name type="scientific">Flavobacterium succinicans</name>
    <dbReference type="NCBI Taxonomy" id="29536"/>
    <lineage>
        <taxon>Bacteria</taxon>
        <taxon>Pseudomonadati</taxon>
        <taxon>Bacteroidota</taxon>
        <taxon>Flavobacteriia</taxon>
        <taxon>Flavobacteriales</taxon>
        <taxon>Flavobacteriaceae</taxon>
        <taxon>Flavobacterium</taxon>
    </lineage>
</organism>
<dbReference type="Proteomes" id="UP000182961">
    <property type="component" value="Unassembled WGS sequence"/>
</dbReference>
<dbReference type="AlphaFoldDB" id="A0A1I4UJ43"/>
<dbReference type="InterPro" id="IPR036324">
    <property type="entry name" value="Mn/Fe_SOD_N_sf"/>
</dbReference>
<dbReference type="InterPro" id="IPR019832">
    <property type="entry name" value="Mn/Fe_SOD_C"/>
</dbReference>
<dbReference type="Pfam" id="PF00081">
    <property type="entry name" value="Sod_Fe_N"/>
    <property type="match status" value="1"/>
</dbReference>